<dbReference type="Proteomes" id="UP000279236">
    <property type="component" value="Unassembled WGS sequence"/>
</dbReference>
<dbReference type="Gene3D" id="3.90.1300.10">
    <property type="entry name" value="Amidase signature (AS) domain"/>
    <property type="match status" value="1"/>
</dbReference>
<gene>
    <name evidence="8" type="ORF">EHS24_000033</name>
</gene>
<evidence type="ECO:0000256" key="1">
    <source>
        <dbReference type="ARBA" id="ARBA00001311"/>
    </source>
</evidence>
<accession>A0A427Y907</accession>
<sequence>MGQLFQCHAATESVATVGKPATSDRAPSMTLLMAAICADLAAGIPYPYALSHPLQHPKTARIKQETRERLVSEAEARLGFARDHPEDEEVVNTTASEIVANLKARKDGWTCERVMAVFTRAACAAHRKTNCLTEIVFAEAMADAKAKDAAYAAGGAAEGLFWGLPGSFKDMFNIVGVDSSIGCSPHCFKPCEKPENEAAIVKVYREAGGIPFCKTAIPQTLLAFECANPIFGVSTNPYASTRTCGGSSGGEGALIALQGSPLGWGTDIGGSLRIPAGYSGICSLKPALGRWPRGGMRGGVPGFEGINAVTGPMAPSVDALTYASRAVLDATLRALEAKRFADQNIVPIPWREPKLPTKLRIGYWTFDGLVKASPACVRAVEQTVDALRKEGHELVPWSPPNPDQALKIFVALSSAEGYKSLLSNIGKDPMEPSMRLVVSGTSVPKFVLKLAQYFVHYVLGDTKFADILSASSYKTAGEYWKWTAERNDYISAFRRQAWEEQGFDFLVCPVQAVPALEHGRTETLSPLSIGTSLFNVIDSTVGVLPVTRVDAGRDIASANYAAGSEGSWILEKRVYGGSDPAYSSEKMAGLPVGIQLVGRQYDEEKVLAFMKLVEGAVGFDYAYHRA</sequence>
<feature type="active site" description="Charge relay system" evidence="5">
    <location>
        <position position="169"/>
    </location>
</feature>
<dbReference type="GeneID" id="39584576"/>
<feature type="binding site" evidence="6">
    <location>
        <begin position="268"/>
        <end position="271"/>
    </location>
    <ligand>
        <name>substrate</name>
    </ligand>
</feature>
<evidence type="ECO:0000256" key="3">
    <source>
        <dbReference type="ARBA" id="ARBA00012922"/>
    </source>
</evidence>
<feature type="active site" description="Charge relay system" evidence="5">
    <location>
        <position position="247"/>
    </location>
</feature>
<dbReference type="PANTHER" id="PTHR45847:SF6">
    <property type="entry name" value="FATTY ACID AMIDE HYDROLASE"/>
    <property type="match status" value="1"/>
</dbReference>
<comment type="similarity">
    <text evidence="2">Belongs to the amidase family.</text>
</comment>
<dbReference type="RefSeq" id="XP_028479733.1">
    <property type="nucleotide sequence ID" value="XM_028615876.1"/>
</dbReference>
<name>A0A427Y907_9TREE</name>
<evidence type="ECO:0000256" key="5">
    <source>
        <dbReference type="PIRSR" id="PIRSR001221-1"/>
    </source>
</evidence>
<reference evidence="8 9" key="1">
    <citation type="submission" date="2018-11" db="EMBL/GenBank/DDBJ databases">
        <title>Genome sequence of Apiotrichum porosum DSM 27194.</title>
        <authorList>
            <person name="Aliyu H."/>
            <person name="Gorte O."/>
            <person name="Ochsenreither K."/>
        </authorList>
    </citation>
    <scope>NUCLEOTIDE SEQUENCE [LARGE SCALE GENOMIC DNA]</scope>
    <source>
        <strain evidence="8 9">DSM 27194</strain>
    </source>
</reference>
<proteinExistence type="inferred from homology"/>
<dbReference type="SUPFAM" id="SSF75304">
    <property type="entry name" value="Amidase signature (AS) enzymes"/>
    <property type="match status" value="1"/>
</dbReference>
<dbReference type="GO" id="GO:0009062">
    <property type="term" value="P:fatty acid catabolic process"/>
    <property type="evidence" value="ECO:0007669"/>
    <property type="project" value="TreeGrafter"/>
</dbReference>
<dbReference type="InterPro" id="IPR036928">
    <property type="entry name" value="AS_sf"/>
</dbReference>
<evidence type="ECO:0000313" key="8">
    <source>
        <dbReference type="EMBL" id="RSH87525.1"/>
    </source>
</evidence>
<feature type="binding site" evidence="6">
    <location>
        <position position="247"/>
    </location>
    <ligand>
        <name>substrate</name>
    </ligand>
</feature>
<organism evidence="8 9">
    <name type="scientific">Apiotrichum porosum</name>
    <dbReference type="NCBI Taxonomy" id="105984"/>
    <lineage>
        <taxon>Eukaryota</taxon>
        <taxon>Fungi</taxon>
        <taxon>Dikarya</taxon>
        <taxon>Basidiomycota</taxon>
        <taxon>Agaricomycotina</taxon>
        <taxon>Tremellomycetes</taxon>
        <taxon>Trichosporonales</taxon>
        <taxon>Trichosporonaceae</taxon>
        <taxon>Apiotrichum</taxon>
    </lineage>
</organism>
<dbReference type="PROSITE" id="PS00571">
    <property type="entry name" value="AMIDASES"/>
    <property type="match status" value="1"/>
</dbReference>
<feature type="domain" description="Amidase" evidence="7">
    <location>
        <begin position="117"/>
        <end position="607"/>
    </location>
</feature>
<dbReference type="InterPro" id="IPR023631">
    <property type="entry name" value="Amidase_dom"/>
</dbReference>
<keyword evidence="9" id="KW-1185">Reference proteome</keyword>
<evidence type="ECO:0000256" key="2">
    <source>
        <dbReference type="ARBA" id="ARBA00009199"/>
    </source>
</evidence>
<evidence type="ECO:0000313" key="9">
    <source>
        <dbReference type="Proteomes" id="UP000279236"/>
    </source>
</evidence>
<keyword evidence="4" id="KW-0378">Hydrolase</keyword>
<dbReference type="OrthoDB" id="6428749at2759"/>
<dbReference type="InterPro" id="IPR020556">
    <property type="entry name" value="Amidase_CS"/>
</dbReference>
<dbReference type="PIRSF" id="PIRSF001221">
    <property type="entry name" value="Amidase_fungi"/>
    <property type="match status" value="1"/>
</dbReference>
<dbReference type="FunFam" id="3.90.1300.10:FF:000003">
    <property type="entry name" value="Amidase signature enzyme"/>
    <property type="match status" value="1"/>
</dbReference>
<comment type="catalytic activity">
    <reaction evidence="1">
        <text>a monocarboxylic acid amide + H2O = a monocarboxylate + NH4(+)</text>
        <dbReference type="Rhea" id="RHEA:12020"/>
        <dbReference type="ChEBI" id="CHEBI:15377"/>
        <dbReference type="ChEBI" id="CHEBI:28938"/>
        <dbReference type="ChEBI" id="CHEBI:35757"/>
        <dbReference type="ChEBI" id="CHEBI:83628"/>
        <dbReference type="EC" id="3.5.1.4"/>
    </reaction>
</comment>
<dbReference type="GO" id="GO:0004040">
    <property type="term" value="F:amidase activity"/>
    <property type="evidence" value="ECO:0007669"/>
    <property type="project" value="UniProtKB-EC"/>
</dbReference>
<feature type="binding site" evidence="6">
    <location>
        <position position="221"/>
    </location>
    <ligand>
        <name>substrate</name>
    </ligand>
</feature>
<dbReference type="Pfam" id="PF01425">
    <property type="entry name" value="Amidase"/>
    <property type="match status" value="1"/>
</dbReference>
<dbReference type="STRING" id="105984.A0A427Y907"/>
<protein>
    <recommendedName>
        <fullName evidence="3">amidase</fullName>
        <ecNumber evidence="3">3.5.1.4</ecNumber>
    </recommendedName>
</protein>
<comment type="caution">
    <text evidence="8">The sequence shown here is derived from an EMBL/GenBank/DDBJ whole genome shotgun (WGS) entry which is preliminary data.</text>
</comment>
<evidence type="ECO:0000259" key="7">
    <source>
        <dbReference type="Pfam" id="PF01425"/>
    </source>
</evidence>
<dbReference type="PANTHER" id="PTHR45847">
    <property type="entry name" value="FATTY ACID AMIDE HYDROLASE"/>
    <property type="match status" value="1"/>
</dbReference>
<feature type="active site" description="Acyl-ester intermediate" evidence="5">
    <location>
        <position position="271"/>
    </location>
</feature>
<dbReference type="GO" id="GO:0017064">
    <property type="term" value="F:fatty acid amide hydrolase activity"/>
    <property type="evidence" value="ECO:0007669"/>
    <property type="project" value="TreeGrafter"/>
</dbReference>
<evidence type="ECO:0000256" key="6">
    <source>
        <dbReference type="PIRSR" id="PIRSR001221-2"/>
    </source>
</evidence>
<dbReference type="AlphaFoldDB" id="A0A427Y907"/>
<dbReference type="EC" id="3.5.1.4" evidence="3"/>
<dbReference type="EMBL" id="RSCE01000001">
    <property type="protein sequence ID" value="RSH87525.1"/>
    <property type="molecule type" value="Genomic_DNA"/>
</dbReference>
<evidence type="ECO:0000256" key="4">
    <source>
        <dbReference type="ARBA" id="ARBA00022801"/>
    </source>
</evidence>
<dbReference type="InterPro" id="IPR052096">
    <property type="entry name" value="Endocannabinoid_amidase"/>
</dbReference>